<gene>
    <name evidence="2" type="ORF">LSINAPIS_LOCUS10509</name>
</gene>
<protein>
    <submittedName>
        <fullName evidence="2">Uncharacterized protein</fullName>
    </submittedName>
</protein>
<evidence type="ECO:0000256" key="1">
    <source>
        <dbReference type="SAM" id="MobiDB-lite"/>
    </source>
</evidence>
<sequence>MGSLLTFVQNTKINRRSESALNSPTEPDRSSYEVSGASASASNMETITTYSRGTSHATAARKGGATEDAIKPATPLRIPFGA</sequence>
<dbReference type="EMBL" id="FZQP02004267">
    <property type="protein sequence ID" value="VVC99682.1"/>
    <property type="molecule type" value="Genomic_DNA"/>
</dbReference>
<dbReference type="Proteomes" id="UP000324832">
    <property type="component" value="Unassembled WGS sequence"/>
</dbReference>
<dbReference type="AlphaFoldDB" id="A0A5E4QPU5"/>
<feature type="region of interest" description="Disordered" evidence="1">
    <location>
        <begin position="15"/>
        <end position="82"/>
    </location>
</feature>
<proteinExistence type="predicted"/>
<keyword evidence="3" id="KW-1185">Reference proteome</keyword>
<evidence type="ECO:0000313" key="2">
    <source>
        <dbReference type="EMBL" id="VVC99682.1"/>
    </source>
</evidence>
<feature type="compositionally biased region" description="Polar residues" evidence="1">
    <location>
        <begin position="37"/>
        <end position="57"/>
    </location>
</feature>
<reference evidence="2 3" key="1">
    <citation type="submission" date="2017-07" db="EMBL/GenBank/DDBJ databases">
        <authorList>
            <person name="Talla V."/>
            <person name="Backstrom N."/>
        </authorList>
    </citation>
    <scope>NUCLEOTIDE SEQUENCE [LARGE SCALE GENOMIC DNA]</scope>
</reference>
<organism evidence="2 3">
    <name type="scientific">Leptidea sinapis</name>
    <dbReference type="NCBI Taxonomy" id="189913"/>
    <lineage>
        <taxon>Eukaryota</taxon>
        <taxon>Metazoa</taxon>
        <taxon>Ecdysozoa</taxon>
        <taxon>Arthropoda</taxon>
        <taxon>Hexapoda</taxon>
        <taxon>Insecta</taxon>
        <taxon>Pterygota</taxon>
        <taxon>Neoptera</taxon>
        <taxon>Endopterygota</taxon>
        <taxon>Lepidoptera</taxon>
        <taxon>Glossata</taxon>
        <taxon>Ditrysia</taxon>
        <taxon>Papilionoidea</taxon>
        <taxon>Pieridae</taxon>
        <taxon>Dismorphiinae</taxon>
        <taxon>Leptidea</taxon>
    </lineage>
</organism>
<name>A0A5E4QPU5_9NEOP</name>
<evidence type="ECO:0000313" key="3">
    <source>
        <dbReference type="Proteomes" id="UP000324832"/>
    </source>
</evidence>
<accession>A0A5E4QPU5</accession>